<dbReference type="PANTHER" id="PTHR36498">
    <property type="entry name" value="TATA-BINDING PROTEIN-ASSOCIATED FACTOR 172"/>
    <property type="match status" value="1"/>
</dbReference>
<evidence type="ECO:0000256" key="4">
    <source>
        <dbReference type="ARBA" id="ARBA00022741"/>
    </source>
</evidence>
<evidence type="ECO:0000256" key="3">
    <source>
        <dbReference type="ARBA" id="ARBA00022737"/>
    </source>
</evidence>
<dbReference type="InterPro" id="IPR044078">
    <property type="entry name" value="Mot1_ATP-bd"/>
</dbReference>
<keyword evidence="9" id="KW-0539">Nucleus</keyword>
<dbReference type="InterPro" id="IPR044972">
    <property type="entry name" value="Mot1"/>
</dbReference>
<feature type="compositionally biased region" description="Basic residues" evidence="12">
    <location>
        <begin position="761"/>
        <end position="770"/>
    </location>
</feature>
<dbReference type="SMART" id="SM00487">
    <property type="entry name" value="DEXDc"/>
    <property type="match status" value="1"/>
</dbReference>
<dbReference type="GeneID" id="90075740"/>
<dbReference type="InterPro" id="IPR027417">
    <property type="entry name" value="P-loop_NTPase"/>
</dbReference>
<dbReference type="FunFam" id="3.40.50.10810:FF:000009">
    <property type="entry name" value="B-TFIID TATA-box-binding protein-associated factor 1"/>
    <property type="match status" value="1"/>
</dbReference>
<protein>
    <recommendedName>
        <fullName evidence="10">TATA-binding protein-associated factor mot1</fullName>
    </recommendedName>
    <alternativeName>
        <fullName evidence="11">Modifier of transcription 1</fullName>
    </alternativeName>
</protein>
<dbReference type="InterPro" id="IPR038718">
    <property type="entry name" value="SNF2-like_sf"/>
</dbReference>
<keyword evidence="4" id="KW-0547">Nucleotide-binding</keyword>
<dbReference type="InterPro" id="IPR011989">
    <property type="entry name" value="ARM-like"/>
</dbReference>
<evidence type="ECO:0000256" key="5">
    <source>
        <dbReference type="ARBA" id="ARBA00022801"/>
    </source>
</evidence>
<comment type="subcellular location">
    <subcellularLocation>
        <location evidence="1">Nucleus</location>
    </subcellularLocation>
</comment>
<keyword evidence="3" id="KW-0677">Repeat</keyword>
<evidence type="ECO:0000256" key="1">
    <source>
        <dbReference type="ARBA" id="ARBA00004123"/>
    </source>
</evidence>
<dbReference type="Pfam" id="PF00271">
    <property type="entry name" value="Helicase_C"/>
    <property type="match status" value="1"/>
</dbReference>
<dbReference type="Gene3D" id="3.40.50.10810">
    <property type="entry name" value="Tandem AAA-ATPase domain"/>
    <property type="match status" value="1"/>
</dbReference>
<name>A0AAV5QS71_9ASCO</name>
<dbReference type="GO" id="GO:0005524">
    <property type="term" value="F:ATP binding"/>
    <property type="evidence" value="ECO:0007669"/>
    <property type="project" value="UniProtKB-KW"/>
</dbReference>
<dbReference type="InterPro" id="IPR049730">
    <property type="entry name" value="SNF2/RAD54-like_C"/>
</dbReference>
<comment type="caution">
    <text evidence="15">The sequence shown here is derived from an EMBL/GenBank/DDBJ whole genome shotgun (WGS) entry which is preliminary data.</text>
</comment>
<evidence type="ECO:0000256" key="12">
    <source>
        <dbReference type="SAM" id="MobiDB-lite"/>
    </source>
</evidence>
<evidence type="ECO:0000259" key="13">
    <source>
        <dbReference type="PROSITE" id="PS51192"/>
    </source>
</evidence>
<dbReference type="InterPro" id="IPR014001">
    <property type="entry name" value="Helicase_ATP-bd"/>
</dbReference>
<feature type="compositionally biased region" description="Low complexity" evidence="12">
    <location>
        <begin position="268"/>
        <end position="290"/>
    </location>
</feature>
<dbReference type="GO" id="GO:0017025">
    <property type="term" value="F:TBP-class protein binding"/>
    <property type="evidence" value="ECO:0007669"/>
    <property type="project" value="InterPro"/>
</dbReference>
<dbReference type="EMBL" id="BTFZ01000012">
    <property type="protein sequence ID" value="GMM37765.1"/>
    <property type="molecule type" value="Genomic_DNA"/>
</dbReference>
<sequence>MSRLDRLVLLLDTGSSAFIRNTAADQLSDSAKSHPEEILNILARVYPYLKSRKWETRIAAARAFGGIVASSPVWNPNEIKEEPLKNNKVIGEKHQVHQSNTVKTEDNGDLPLKIKEEEVEGESEPLVKIDPEKQFEKIKEVLSTSDNVKLSDLNFGRLINDCPKLVASGVSLLDLNNNKDLMENLKLTKQLLNARLGYGDPSILIKQEQEYKRLKKESEQNRMKKEKEDLAIKQKEEELTKNSVQSQSSQSKGSAARLRAMARRRAKQQASNQQNKNAPVDLSQSSLSSSVEKDEPKVVKTEPAKFELTSQADANTLVMETKVSSIAFDESVGVSDKIWKFQGLYELLVFDLFNPNWEIRHGSALGLQELLKDHAKSINRIRGYTIEENNRRNLDALEDLVAKILTLFALDRFGDYIGDSVVAPVRESTAQALAALLVNIDESVAPEKVLLEKIFNKLIELVVQDPVVFQLTIDKNRSSTCWEASHGAILGLKYIVTIKSDFIFRNDKVFQSVISVVLDGLQNHIEEIQSESAALLIPILDHILPYNKWLTKIVKTIWNILESIHDDLKSSLNNILNLISSLAEYPEVLKLMKDMSSGPMTIQENGDASHYYSFENLMPKLYPFFRHSISNIRKSVLQTFLSFLNIKESASAVSSSRQWFQDPLLFRLVFQNLLFEQHPDILALSEKVFRKIVNKNLEYNELVPCSSSIEDVFKIHSTPLLNLILVPLGINRLNYHMNNSDVLKPNGEPYSNETQTNNSMQHKRGRKRKSPPADVMNKVSGEEGYIASSATPSDSEHPSSADLHVNIDAPILKGDIALLGIDVFIRTRIAASKAYGFILSSFNSDGEILNIFTRLKQSLNSNLSTPRIYSAMIIEEYFVRLGELNKHQNSVLVNLIQPVLLKYLNEPEKLPYYRELVPSLKAVRNNCSELFLRFEENGGVPHSKIPLLPVIVQGEKQAGNNAFSVADAEKVVNQYYTKLFKLLSGASKFTASEALENSKQVIVQAIENINELKSSRNITILSSFAGAALKIYINADSLPPKLNPFIRCLMDSIKSDSELYQYNTAKSVAALIYKLVDSKKSKIYEKVVKNLCSYLSVQFPEFQPNRDLHNVIFSLEIQKSVAKLNSYENSHITKVLGAKTTLYMIIEYYGNEIFDRLPILQKSAFDSSKSLLITDENVTYEDDKIAQSIIDSMGIIETISPKLNEELLFGSNLDLNVLLRGLKSKYSIFRYAASKCLAILCKHFPIKTIPFVVTNVLPLLKNSGFLSNRQGAIETIYHLSNIMGADILPYVIFFIVPVLGRMSDSDPNIRVLATTTFASIIKLVPLEAGIEDPQDMPKDLLEGREKERSFIRELMNPKEIPDYELPVAIKATLRSYQKSGVNWLHFLNKYNLHGILCDDMGLGKTLQTICIVSSDHHNRIEQFAKTGLDEFKKLPSLVVCPPSVMGHWEQEINQYAPFLSVLVYSGSPTVRNPLRTQFDSADIIVTSYDVMRNDVEFVATKNFNYAVLDEGHIIKNANSKLSKSVKRIRAEHRLILTGTPIQNNVLELWSLFDFLMPGFLGTEKYFQEKFSKPIAASRNSKTSSKEQEKGALALEALHKQVLPFMLRRLKSEVLNDLPPKIIQDRYCELSDIQKALYKDFVKKKKNVVEEDLKNAIQTDEGEGNGKQHIFQALQYMRKLCNHPSLVLSSNHPNYMQVQQYLKDSKSDIDDIRHAPKLLDLKNLLIECGIGASSSSASGSLKKHLSEKQQKQQEQQQLLSDGVISQHRALIFCQLKEMLDKVEEDLLKKHLPNVTYMRLDGSTEPRMRQQLVTKFNSDPSIDVLLLTTRVGGLGLNLTGADTVIFVEHDWNPMNDLQAMDRAHRLGQTKAVNVYRLITRHTLEEKIMSLQQFKVNVASAVVSQQNNNLNSMDTDQLLDLFDVDDKDDGLGSNGGEAEKNGDGEDGPIDDLGLGGKAKKALGSLADMWDNSQYEDEYNVKNFVDRLASRKK</sequence>
<feature type="region of interest" description="Disordered" evidence="12">
    <location>
        <begin position="216"/>
        <end position="299"/>
    </location>
</feature>
<dbReference type="RefSeq" id="XP_064854761.1">
    <property type="nucleotide sequence ID" value="XM_064998689.1"/>
</dbReference>
<keyword evidence="16" id="KW-1185">Reference proteome</keyword>
<dbReference type="SMART" id="SM00490">
    <property type="entry name" value="HELICc"/>
    <property type="match status" value="1"/>
</dbReference>
<dbReference type="PROSITE" id="PS51194">
    <property type="entry name" value="HELICASE_CTER"/>
    <property type="match status" value="1"/>
</dbReference>
<dbReference type="CDD" id="cd18793">
    <property type="entry name" value="SF2_C_SNF"/>
    <property type="match status" value="1"/>
</dbReference>
<dbReference type="PANTHER" id="PTHR36498:SF1">
    <property type="entry name" value="TATA-BINDING PROTEIN-ASSOCIATED FACTOR 172"/>
    <property type="match status" value="1"/>
</dbReference>
<keyword evidence="8" id="KW-0238">DNA-binding</keyword>
<dbReference type="GO" id="GO:0016887">
    <property type="term" value="F:ATP hydrolysis activity"/>
    <property type="evidence" value="ECO:0007669"/>
    <property type="project" value="InterPro"/>
</dbReference>
<dbReference type="GO" id="GO:0005634">
    <property type="term" value="C:nucleus"/>
    <property type="evidence" value="ECO:0007669"/>
    <property type="project" value="UniProtKB-SubCell"/>
</dbReference>
<organism evidence="15 16">
    <name type="scientific">Saccharomycopsis crataegensis</name>
    <dbReference type="NCBI Taxonomy" id="43959"/>
    <lineage>
        <taxon>Eukaryota</taxon>
        <taxon>Fungi</taxon>
        <taxon>Dikarya</taxon>
        <taxon>Ascomycota</taxon>
        <taxon>Saccharomycotina</taxon>
        <taxon>Saccharomycetes</taxon>
        <taxon>Saccharomycopsidaceae</taxon>
        <taxon>Saccharomycopsis</taxon>
    </lineage>
</organism>
<dbReference type="Pfam" id="PF00176">
    <property type="entry name" value="SNF2-rel_dom"/>
    <property type="match status" value="1"/>
</dbReference>
<dbReference type="InterPro" id="IPR016024">
    <property type="entry name" value="ARM-type_fold"/>
</dbReference>
<reference evidence="15 16" key="1">
    <citation type="journal article" date="2023" name="Elife">
        <title>Identification of key yeast species and microbe-microbe interactions impacting larval growth of Drosophila in the wild.</title>
        <authorList>
            <person name="Mure A."/>
            <person name="Sugiura Y."/>
            <person name="Maeda R."/>
            <person name="Honda K."/>
            <person name="Sakurai N."/>
            <person name="Takahashi Y."/>
            <person name="Watada M."/>
            <person name="Katoh T."/>
            <person name="Gotoh A."/>
            <person name="Gotoh Y."/>
            <person name="Taniguchi I."/>
            <person name="Nakamura K."/>
            <person name="Hayashi T."/>
            <person name="Katayama T."/>
            <person name="Uemura T."/>
            <person name="Hattori Y."/>
        </authorList>
    </citation>
    <scope>NUCLEOTIDE SEQUENCE [LARGE SCALE GENOMIC DNA]</scope>
    <source>
        <strain evidence="15 16">SC-9</strain>
    </source>
</reference>
<feature type="region of interest" description="Disordered" evidence="12">
    <location>
        <begin position="1733"/>
        <end position="1753"/>
    </location>
</feature>
<dbReference type="CDD" id="cd17999">
    <property type="entry name" value="DEXHc_Mot1"/>
    <property type="match status" value="1"/>
</dbReference>
<proteinExistence type="inferred from homology"/>
<dbReference type="GO" id="GO:0003677">
    <property type="term" value="F:DNA binding"/>
    <property type="evidence" value="ECO:0007669"/>
    <property type="project" value="UniProtKB-KW"/>
</dbReference>
<evidence type="ECO:0000256" key="6">
    <source>
        <dbReference type="ARBA" id="ARBA00022806"/>
    </source>
</evidence>
<dbReference type="Gene3D" id="3.40.50.300">
    <property type="entry name" value="P-loop containing nucleotide triphosphate hydrolases"/>
    <property type="match status" value="1"/>
</dbReference>
<evidence type="ECO:0000259" key="14">
    <source>
        <dbReference type="PROSITE" id="PS51194"/>
    </source>
</evidence>
<evidence type="ECO:0000256" key="7">
    <source>
        <dbReference type="ARBA" id="ARBA00022840"/>
    </source>
</evidence>
<feature type="region of interest" description="Disordered" evidence="12">
    <location>
        <begin position="1927"/>
        <end position="1950"/>
    </location>
</feature>
<dbReference type="Pfam" id="PF12054">
    <property type="entry name" value="DUF3535"/>
    <property type="match status" value="1"/>
</dbReference>
<accession>A0AAV5QS71</accession>
<feature type="compositionally biased region" description="Basic and acidic residues" evidence="12">
    <location>
        <begin position="216"/>
        <end position="240"/>
    </location>
</feature>
<keyword evidence="5" id="KW-0378">Hydrolase</keyword>
<comment type="similarity">
    <text evidence="2">Belongs to the SNF2/RAD54 helicase family.</text>
</comment>
<feature type="domain" description="Helicase C-terminal" evidence="14">
    <location>
        <begin position="1739"/>
        <end position="1907"/>
    </location>
</feature>
<dbReference type="FunFam" id="3.40.50.300:FF:000428">
    <property type="entry name" value="TATA-binding protein-associated factor 172"/>
    <property type="match status" value="1"/>
</dbReference>
<dbReference type="SUPFAM" id="SSF48371">
    <property type="entry name" value="ARM repeat"/>
    <property type="match status" value="1"/>
</dbReference>
<feature type="compositionally biased region" description="Low complexity" evidence="12">
    <location>
        <begin position="243"/>
        <end position="259"/>
    </location>
</feature>
<dbReference type="Proteomes" id="UP001360560">
    <property type="component" value="Unassembled WGS sequence"/>
</dbReference>
<evidence type="ECO:0000256" key="8">
    <source>
        <dbReference type="ARBA" id="ARBA00023125"/>
    </source>
</evidence>
<dbReference type="InterPro" id="IPR022707">
    <property type="entry name" value="Mot1_central_dom"/>
</dbReference>
<dbReference type="SUPFAM" id="SSF52540">
    <property type="entry name" value="P-loop containing nucleoside triphosphate hydrolases"/>
    <property type="match status" value="2"/>
</dbReference>
<evidence type="ECO:0000256" key="10">
    <source>
        <dbReference type="ARBA" id="ARBA00073046"/>
    </source>
</evidence>
<dbReference type="Gene3D" id="1.20.120.850">
    <property type="entry name" value="SWI2/SNF2 ATPases, N-terminal domain"/>
    <property type="match status" value="1"/>
</dbReference>
<evidence type="ECO:0000256" key="2">
    <source>
        <dbReference type="ARBA" id="ARBA00007025"/>
    </source>
</evidence>
<dbReference type="Gene3D" id="1.25.10.10">
    <property type="entry name" value="Leucine-rich Repeat Variant"/>
    <property type="match status" value="2"/>
</dbReference>
<keyword evidence="7" id="KW-0067">ATP-binding</keyword>
<keyword evidence="6" id="KW-0347">Helicase</keyword>
<gene>
    <name evidence="15" type="ORF">DASC09_050900</name>
</gene>
<dbReference type="InterPro" id="IPR000330">
    <property type="entry name" value="SNF2_N"/>
</dbReference>
<feature type="domain" description="Helicase ATP-binding" evidence="13">
    <location>
        <begin position="1385"/>
        <end position="1558"/>
    </location>
</feature>
<dbReference type="GO" id="GO:0004386">
    <property type="term" value="F:helicase activity"/>
    <property type="evidence" value="ECO:0007669"/>
    <property type="project" value="UniProtKB-KW"/>
</dbReference>
<feature type="region of interest" description="Disordered" evidence="12">
    <location>
        <begin position="744"/>
        <end position="776"/>
    </location>
</feature>
<evidence type="ECO:0000313" key="16">
    <source>
        <dbReference type="Proteomes" id="UP001360560"/>
    </source>
</evidence>
<dbReference type="PROSITE" id="PS51192">
    <property type="entry name" value="HELICASE_ATP_BIND_1"/>
    <property type="match status" value="1"/>
</dbReference>
<evidence type="ECO:0000256" key="11">
    <source>
        <dbReference type="ARBA" id="ARBA00081329"/>
    </source>
</evidence>
<feature type="compositionally biased region" description="Polar residues" evidence="12">
    <location>
        <begin position="749"/>
        <end position="760"/>
    </location>
</feature>
<evidence type="ECO:0000313" key="15">
    <source>
        <dbReference type="EMBL" id="GMM37765.1"/>
    </source>
</evidence>
<dbReference type="InterPro" id="IPR001650">
    <property type="entry name" value="Helicase_C-like"/>
</dbReference>
<evidence type="ECO:0000256" key="9">
    <source>
        <dbReference type="ARBA" id="ARBA00023242"/>
    </source>
</evidence>